<protein>
    <submittedName>
        <fullName evidence="2">Uncharacterized protein</fullName>
    </submittedName>
</protein>
<gene>
    <name evidence="2" type="ORF">ABAZ39_32095</name>
    <name evidence="4" type="ORF">ACJ41P_17325</name>
    <name evidence="3" type="ORF">FH063_003443</name>
</gene>
<organism evidence="2 5">
    <name type="scientific">Azospirillum argentinense</name>
    <dbReference type="NCBI Taxonomy" id="2970906"/>
    <lineage>
        <taxon>Bacteria</taxon>
        <taxon>Pseudomonadati</taxon>
        <taxon>Pseudomonadota</taxon>
        <taxon>Alphaproteobacteria</taxon>
        <taxon>Rhodospirillales</taxon>
        <taxon>Azospirillaceae</taxon>
        <taxon>Azospirillum</taxon>
    </lineage>
</organism>
<evidence type="ECO:0000313" key="3">
    <source>
        <dbReference type="EMBL" id="KAA1052833.1"/>
    </source>
</evidence>
<reference evidence="4 7" key="3">
    <citation type="submission" date="2024-11" db="EMBL/GenBank/DDBJ databases">
        <title>Draft genome sequences of two bacteria associated to sugarcane roots in Colombia.</title>
        <authorList>
            <person name="Pardo-Diaz S."/>
            <person name="Masmela-Mendoza J."/>
            <person name="Delgadillo-Duran P."/>
            <person name="Bautista E.J."/>
            <person name="Rojas-Tapias D.F."/>
        </authorList>
    </citation>
    <scope>NUCLEOTIDE SEQUENCE [LARGE SCALE GENOMIC DNA]</scope>
    <source>
        <strain evidence="4 7">Ap18</strain>
    </source>
</reference>
<geneLocation type="plasmid" evidence="2 5">
    <name>AbAZ39_p4</name>
</geneLocation>
<dbReference type="KEGG" id="abq:ABAZ39_32095"/>
<keyword evidence="1" id="KW-1133">Transmembrane helix</keyword>
<evidence type="ECO:0000313" key="6">
    <source>
        <dbReference type="Proteomes" id="UP000325333"/>
    </source>
</evidence>
<dbReference type="EMBL" id="VEWN01000020">
    <property type="protein sequence ID" value="KAA1052833.1"/>
    <property type="molecule type" value="Genomic_DNA"/>
</dbReference>
<evidence type="ECO:0000313" key="2">
    <source>
        <dbReference type="EMBL" id="AIB16490.1"/>
    </source>
</evidence>
<dbReference type="EMBL" id="JBJLSN010000024">
    <property type="protein sequence ID" value="MFL7902901.1"/>
    <property type="molecule type" value="Genomic_DNA"/>
</dbReference>
<keyword evidence="2" id="KW-0614">Plasmid</keyword>
<evidence type="ECO:0000313" key="5">
    <source>
        <dbReference type="Proteomes" id="UP000027186"/>
    </source>
</evidence>
<reference evidence="3 6" key="2">
    <citation type="submission" date="2019-07" db="EMBL/GenBank/DDBJ databases">
        <title>Genome sequencing of the stress-tolerant strain Azospirillum brasilense Az19.</title>
        <authorList>
            <person name="Maroniche G.A."/>
            <person name="Garcia J.E."/>
            <person name="Pagnussat L."/>
            <person name="Amenta M."/>
            <person name="Creus C.M."/>
        </authorList>
    </citation>
    <scope>NUCLEOTIDE SEQUENCE [LARGE SCALE GENOMIC DNA]</scope>
    <source>
        <strain evidence="3 6">Az19</strain>
    </source>
</reference>
<reference evidence="2 5" key="1">
    <citation type="journal article" date="2014" name="Genome Announc.">
        <title>Complete Genome Sequence of the Model Rhizosphere Strain Azospirillum brasilense Az39, Successfully Applied in Agriculture.</title>
        <authorList>
            <person name="Rivera D."/>
            <person name="Revale S."/>
            <person name="Molina R."/>
            <person name="Gualpa J."/>
            <person name="Puente M."/>
            <person name="Maroniche G."/>
            <person name="Paris G."/>
            <person name="Baker D."/>
            <person name="Clavijo B."/>
            <person name="McLay K."/>
            <person name="Spaepen S."/>
            <person name="Perticari A."/>
            <person name="Vazquez M."/>
            <person name="Wisniewski-Dye F."/>
            <person name="Watkins C."/>
            <person name="Martinez-Abarca F."/>
            <person name="Vanderleyden J."/>
            <person name="Cassan F."/>
        </authorList>
    </citation>
    <scope>NUCLEOTIDE SEQUENCE [LARGE SCALE GENOMIC DNA]</scope>
    <source>
        <strain evidence="2 5">Az39</strain>
        <plasmid evidence="2">AbAZ39_p4</plasmid>
    </source>
</reference>
<dbReference type="RefSeq" id="WP_040138239.1">
    <property type="nucleotide sequence ID" value="NZ_CP007797.1"/>
</dbReference>
<dbReference type="OrthoDB" id="7307682at2"/>
<feature type="transmembrane region" description="Helical" evidence="1">
    <location>
        <begin position="12"/>
        <end position="36"/>
    </location>
</feature>
<sequence length="159" mass="16545">MRDHSSRHGDSGFDSGVLWGTSIAGIALSGLMAFTWNPADASSSGPASAIIDRGAHQLDHAACTEALSTLLARFRDNPDVLWVWVEQSVPTGHGLVVRTKATSVSPDAPRPYAVRPNAAVNPEQACGFTNNSVHALSMGGVAQPYEVTAPDPWSAAGGP</sequence>
<name>A0A060DUZ4_9PROT</name>
<dbReference type="Proteomes" id="UP001628281">
    <property type="component" value="Unassembled WGS sequence"/>
</dbReference>
<dbReference type="Proteomes" id="UP000027186">
    <property type="component" value="Plasmid AbAZ39_p4"/>
</dbReference>
<dbReference type="EMBL" id="CP007797">
    <property type="protein sequence ID" value="AIB16490.1"/>
    <property type="molecule type" value="Genomic_DNA"/>
</dbReference>
<keyword evidence="1" id="KW-0812">Transmembrane</keyword>
<evidence type="ECO:0000313" key="4">
    <source>
        <dbReference type="EMBL" id="MFL7902901.1"/>
    </source>
</evidence>
<proteinExistence type="predicted"/>
<keyword evidence="7" id="KW-1185">Reference proteome</keyword>
<accession>A0A060DUZ4</accession>
<dbReference type="Proteomes" id="UP000325333">
    <property type="component" value="Unassembled WGS sequence"/>
</dbReference>
<accession>A0A5B0KLY9</accession>
<dbReference type="AlphaFoldDB" id="A0A060DUZ4"/>
<keyword evidence="1" id="KW-0472">Membrane</keyword>
<evidence type="ECO:0000256" key="1">
    <source>
        <dbReference type="SAM" id="Phobius"/>
    </source>
</evidence>
<evidence type="ECO:0000313" key="7">
    <source>
        <dbReference type="Proteomes" id="UP001628281"/>
    </source>
</evidence>